<feature type="transmembrane region" description="Helical" evidence="1">
    <location>
        <begin position="43"/>
        <end position="75"/>
    </location>
</feature>
<proteinExistence type="predicted"/>
<reference evidence="2" key="1">
    <citation type="submission" date="2020-01" db="EMBL/GenBank/DDBJ databases">
        <authorList>
            <person name="Rat A."/>
        </authorList>
    </citation>
    <scope>NUCLEOTIDE SEQUENCE</scope>
    <source>
        <strain evidence="2">LMG 31231</strain>
    </source>
</reference>
<dbReference type="EMBL" id="JAAEDM010000052">
    <property type="protein sequence ID" value="MBR0672877.1"/>
    <property type="molecule type" value="Genomic_DNA"/>
</dbReference>
<accession>A0A9X9X0E8</accession>
<dbReference type="AlphaFoldDB" id="A0A9X9X0E8"/>
<gene>
    <name evidence="2" type="ORF">GXW76_16980</name>
</gene>
<dbReference type="RefSeq" id="WP_211863293.1">
    <property type="nucleotide sequence ID" value="NZ_JAAEDM010000052.1"/>
</dbReference>
<organism evidence="2 3">
    <name type="scientific">Neoroseomonas soli</name>
    <dbReference type="NCBI Taxonomy" id="1081025"/>
    <lineage>
        <taxon>Bacteria</taxon>
        <taxon>Pseudomonadati</taxon>
        <taxon>Pseudomonadota</taxon>
        <taxon>Alphaproteobacteria</taxon>
        <taxon>Acetobacterales</taxon>
        <taxon>Acetobacteraceae</taxon>
        <taxon>Neoroseomonas</taxon>
    </lineage>
</organism>
<dbReference type="Proteomes" id="UP001138751">
    <property type="component" value="Unassembled WGS sequence"/>
</dbReference>
<evidence type="ECO:0000256" key="1">
    <source>
        <dbReference type="SAM" id="Phobius"/>
    </source>
</evidence>
<comment type="caution">
    <text evidence="2">The sequence shown here is derived from an EMBL/GenBank/DDBJ whole genome shotgun (WGS) entry which is preliminary data.</text>
</comment>
<evidence type="ECO:0000313" key="2">
    <source>
        <dbReference type="EMBL" id="MBR0672877.1"/>
    </source>
</evidence>
<name>A0A9X9X0E8_9PROT</name>
<keyword evidence="1" id="KW-0812">Transmembrane</keyword>
<evidence type="ECO:0000313" key="3">
    <source>
        <dbReference type="Proteomes" id="UP001138751"/>
    </source>
</evidence>
<keyword evidence="1" id="KW-1133">Transmembrane helix</keyword>
<reference evidence="2" key="2">
    <citation type="journal article" date="2021" name="Syst. Appl. Microbiol.">
        <title>Roseomonas hellenica sp. nov., isolated from roots of wild-growing Alkanna tinctoria.</title>
        <authorList>
            <person name="Rat A."/>
            <person name="Naranjo H.D."/>
            <person name="Lebbe L."/>
            <person name="Cnockaert M."/>
            <person name="Krigas N."/>
            <person name="Grigoriadou K."/>
            <person name="Maloupa E."/>
            <person name="Willems A."/>
        </authorList>
    </citation>
    <scope>NUCLEOTIDE SEQUENCE</scope>
    <source>
        <strain evidence="2">LMG 31231</strain>
    </source>
</reference>
<keyword evidence="3" id="KW-1185">Reference proteome</keyword>
<keyword evidence="1" id="KW-0472">Membrane</keyword>
<protein>
    <submittedName>
        <fullName evidence="2">Uncharacterized protein</fullName>
    </submittedName>
</protein>
<sequence length="97" mass="10301">MDALDMKLLLFLALVAVAFLPARLPWAAADVLRGSYLAVAEVILLLGFGVLTWTAFGPWVAIICPMVIAVPIALVRLVRASRALRDGIVPGSRADGC</sequence>